<protein>
    <submittedName>
        <fullName evidence="3">Glucose-fructose oxidoreductase</fullName>
        <ecNumber evidence="3">1.1.99.28</ecNumber>
    </submittedName>
    <submittedName>
        <fullName evidence="4">Predicted dehydrogenase</fullName>
    </submittedName>
</protein>
<name>A0A1H8L920_9HYPH</name>
<accession>A0A1H8L920</accession>
<dbReference type="SUPFAM" id="SSF51735">
    <property type="entry name" value="NAD(P)-binding Rossmann-fold domains"/>
    <property type="match status" value="1"/>
</dbReference>
<dbReference type="Proteomes" id="UP000183063">
    <property type="component" value="Unassembled WGS sequence"/>
</dbReference>
<evidence type="ECO:0000259" key="2">
    <source>
        <dbReference type="Pfam" id="PF22725"/>
    </source>
</evidence>
<sequence length="358" mass="38613">MSAQSQTPPLKIAVMGAGLIGRRHIEGVLTEPRATLCAVVDPSDAGRDFAKSTGARWFPTLAEAAASERPDGVIVATPNQLHVANALEAIAAGIPVLVEKPIADNAEAGADLVDAGLQANVPILVGHHRRYNPIIQETKRILDSGRLGKLLTVQGTFWVAKPDDYFDVAWRRQAGAGPTFINLIHDVDLFRHLFGEVEAVHAMESNSTRKHPVEDTTVILLRFANGILGTLNASDAVASPWSWEMTAGENPAFPRLDQFCYQIGGTGGSLAIPQLALWTNASKPNWLEALISERVAFTPTDPLRAQLHHFCDVIRRQAEPLVSGTEGLATLRVVEAIKASARSGKTIHPGKTDRRQGH</sequence>
<dbReference type="InterPro" id="IPR000683">
    <property type="entry name" value="Gfo/Idh/MocA-like_OxRdtase_N"/>
</dbReference>
<dbReference type="Gene3D" id="3.40.50.720">
    <property type="entry name" value="NAD(P)-binding Rossmann-like Domain"/>
    <property type="match status" value="1"/>
</dbReference>
<evidence type="ECO:0000313" key="5">
    <source>
        <dbReference type="Proteomes" id="UP000183063"/>
    </source>
</evidence>
<dbReference type="STRING" id="501024.RTCCBAU85039_2796"/>
<evidence type="ECO:0000313" key="6">
    <source>
        <dbReference type="Proteomes" id="UP000198939"/>
    </source>
</evidence>
<reference evidence="3" key="1">
    <citation type="submission" date="2016-10" db="EMBL/GenBank/DDBJ databases">
        <authorList>
            <person name="de Groot N.N."/>
        </authorList>
    </citation>
    <scope>NUCLEOTIDE SEQUENCE [LARGE SCALE GENOMIC DNA]</scope>
    <source>
        <strain evidence="3">CCBAU85039</strain>
    </source>
</reference>
<dbReference type="GO" id="GO:0000166">
    <property type="term" value="F:nucleotide binding"/>
    <property type="evidence" value="ECO:0007669"/>
    <property type="project" value="InterPro"/>
</dbReference>
<dbReference type="PANTHER" id="PTHR43377">
    <property type="entry name" value="BILIVERDIN REDUCTASE A"/>
    <property type="match status" value="1"/>
</dbReference>
<dbReference type="Pfam" id="PF22725">
    <property type="entry name" value="GFO_IDH_MocA_C3"/>
    <property type="match status" value="1"/>
</dbReference>
<dbReference type="EC" id="1.1.99.28" evidence="3"/>
<dbReference type="PANTHER" id="PTHR43377:SF8">
    <property type="entry name" value="BLR3664 PROTEIN"/>
    <property type="match status" value="1"/>
</dbReference>
<proteinExistence type="predicted"/>
<dbReference type="Gene3D" id="3.30.360.10">
    <property type="entry name" value="Dihydrodipicolinate Reductase, domain 2"/>
    <property type="match status" value="1"/>
</dbReference>
<dbReference type="OrthoDB" id="9792935at2"/>
<evidence type="ECO:0000313" key="3">
    <source>
        <dbReference type="EMBL" id="SEH87002.1"/>
    </source>
</evidence>
<dbReference type="InterPro" id="IPR051450">
    <property type="entry name" value="Gfo/Idh/MocA_Oxidoreductases"/>
</dbReference>
<organism evidence="3 5">
    <name type="scientific">Rhizobium tibeticum</name>
    <dbReference type="NCBI Taxonomy" id="501024"/>
    <lineage>
        <taxon>Bacteria</taxon>
        <taxon>Pseudomonadati</taxon>
        <taxon>Pseudomonadota</taxon>
        <taxon>Alphaproteobacteria</taxon>
        <taxon>Hyphomicrobiales</taxon>
        <taxon>Rhizobiaceae</taxon>
        <taxon>Rhizobium/Agrobacterium group</taxon>
        <taxon>Rhizobium</taxon>
    </lineage>
</organism>
<dbReference type="EMBL" id="FOCV01000010">
    <property type="protein sequence ID" value="SEO01296.1"/>
    <property type="molecule type" value="Genomic_DNA"/>
</dbReference>
<dbReference type="EMBL" id="FNXB01000012">
    <property type="protein sequence ID" value="SEH87002.1"/>
    <property type="molecule type" value="Genomic_DNA"/>
</dbReference>
<evidence type="ECO:0000313" key="4">
    <source>
        <dbReference type="EMBL" id="SEO01296.1"/>
    </source>
</evidence>
<feature type="domain" description="Gfo/Idh/MocA-like oxidoreductase N-terminal" evidence="1">
    <location>
        <begin position="10"/>
        <end position="127"/>
    </location>
</feature>
<dbReference type="Proteomes" id="UP000198939">
    <property type="component" value="Unassembled WGS sequence"/>
</dbReference>
<dbReference type="GO" id="GO:0047061">
    <property type="term" value="F:glucose-fructose oxidoreductase activity"/>
    <property type="evidence" value="ECO:0007669"/>
    <property type="project" value="UniProtKB-EC"/>
</dbReference>
<gene>
    <name evidence="3" type="primary">gfo_4</name>
    <name evidence="3" type="ORF">RTCCBAU85039_2796</name>
    <name evidence="4" type="ORF">SAMN05216228_1010155</name>
</gene>
<dbReference type="InterPro" id="IPR036291">
    <property type="entry name" value="NAD(P)-bd_dom_sf"/>
</dbReference>
<dbReference type="RefSeq" id="WP_072375943.1">
    <property type="nucleotide sequence ID" value="NZ_FNXB01000012.1"/>
</dbReference>
<evidence type="ECO:0000259" key="1">
    <source>
        <dbReference type="Pfam" id="PF01408"/>
    </source>
</evidence>
<dbReference type="Pfam" id="PF01408">
    <property type="entry name" value="GFO_IDH_MocA"/>
    <property type="match status" value="1"/>
</dbReference>
<feature type="domain" description="GFO/IDH/MocA-like oxidoreductase" evidence="2">
    <location>
        <begin position="135"/>
        <end position="270"/>
    </location>
</feature>
<dbReference type="InterPro" id="IPR055170">
    <property type="entry name" value="GFO_IDH_MocA-like_dom"/>
</dbReference>
<dbReference type="AlphaFoldDB" id="A0A1H8L920"/>
<reference evidence="4 6" key="3">
    <citation type="submission" date="2016-10" db="EMBL/GenBank/DDBJ databases">
        <authorList>
            <person name="Varghese N."/>
            <person name="Submissions S."/>
        </authorList>
    </citation>
    <scope>NUCLEOTIDE SEQUENCE [LARGE SCALE GENOMIC DNA]</scope>
    <source>
        <strain evidence="4 6">CGMCC 1.7071</strain>
    </source>
</reference>
<keyword evidence="6" id="KW-1185">Reference proteome</keyword>
<dbReference type="SUPFAM" id="SSF55347">
    <property type="entry name" value="Glyceraldehyde-3-phosphate dehydrogenase-like, C-terminal domain"/>
    <property type="match status" value="1"/>
</dbReference>
<reference evidence="5" key="2">
    <citation type="submission" date="2016-10" db="EMBL/GenBank/DDBJ databases">
        <authorList>
            <person name="Wibberg D."/>
        </authorList>
    </citation>
    <scope>NUCLEOTIDE SEQUENCE [LARGE SCALE GENOMIC DNA]</scope>
</reference>
<keyword evidence="3" id="KW-0560">Oxidoreductase</keyword>